<evidence type="ECO:0000313" key="7">
    <source>
        <dbReference type="RefSeq" id="XP_034106500.1"/>
    </source>
</evidence>
<dbReference type="AlphaFoldDB" id="A0A6P8X5H2"/>
<dbReference type="PROSITE" id="PS51257">
    <property type="entry name" value="PROKAR_LIPOPROTEIN"/>
    <property type="match status" value="1"/>
</dbReference>
<protein>
    <submittedName>
        <fullName evidence="7">23 kDa integral membrane protein</fullName>
    </submittedName>
</protein>
<dbReference type="GeneID" id="117569446"/>
<gene>
    <name evidence="7" type="primary">LOC117569446</name>
</gene>
<accession>A0A6P8X5H2</accession>
<organism evidence="6 7">
    <name type="scientific">Drosophila albomicans</name>
    <name type="common">Fruit fly</name>
    <dbReference type="NCBI Taxonomy" id="7291"/>
    <lineage>
        <taxon>Eukaryota</taxon>
        <taxon>Metazoa</taxon>
        <taxon>Ecdysozoa</taxon>
        <taxon>Arthropoda</taxon>
        <taxon>Hexapoda</taxon>
        <taxon>Insecta</taxon>
        <taxon>Pterygota</taxon>
        <taxon>Neoptera</taxon>
        <taxon>Endopterygota</taxon>
        <taxon>Diptera</taxon>
        <taxon>Brachycera</taxon>
        <taxon>Muscomorpha</taxon>
        <taxon>Ephydroidea</taxon>
        <taxon>Drosophilidae</taxon>
        <taxon>Drosophila</taxon>
    </lineage>
</organism>
<dbReference type="GO" id="GO:0016020">
    <property type="term" value="C:membrane"/>
    <property type="evidence" value="ECO:0007669"/>
    <property type="project" value="UniProtKB-SubCell"/>
</dbReference>
<keyword evidence="6" id="KW-1185">Reference proteome</keyword>
<dbReference type="CDD" id="cd03127">
    <property type="entry name" value="tetraspanin_LEL"/>
    <property type="match status" value="1"/>
</dbReference>
<dbReference type="Pfam" id="PF00335">
    <property type="entry name" value="Tetraspanin"/>
    <property type="match status" value="1"/>
</dbReference>
<keyword evidence="4 5" id="KW-0472">Membrane</keyword>
<feature type="transmembrane region" description="Helical" evidence="5">
    <location>
        <begin position="74"/>
        <end position="93"/>
    </location>
</feature>
<dbReference type="InterPro" id="IPR008952">
    <property type="entry name" value="Tetraspanin_EC2_sf"/>
</dbReference>
<dbReference type="InterPro" id="IPR018499">
    <property type="entry name" value="Tetraspanin/Peripherin"/>
</dbReference>
<dbReference type="Proteomes" id="UP000515160">
    <property type="component" value="Chromosome 3"/>
</dbReference>
<comment type="subcellular location">
    <subcellularLocation>
        <location evidence="1">Membrane</location>
        <topology evidence="1">Multi-pass membrane protein</topology>
    </subcellularLocation>
</comment>
<evidence type="ECO:0000256" key="2">
    <source>
        <dbReference type="ARBA" id="ARBA00022692"/>
    </source>
</evidence>
<evidence type="ECO:0000256" key="1">
    <source>
        <dbReference type="ARBA" id="ARBA00004141"/>
    </source>
</evidence>
<dbReference type="RefSeq" id="XP_034106500.1">
    <property type="nucleotide sequence ID" value="XM_034250609.2"/>
</dbReference>
<sequence>MEKTFAITPWKYALLTTCILISALNVLFFSCGVVTWGASLCVYGGYAVALLGASIFAAAFLGVYVSLKESYKYSIYFLISTVLVMTLLTAYFFTFSSLKGTLLRQFDDRVKRLFEEKSVNDDTMQPIHSLFRCCGLDGPQDYLGKEEGALPASCCYSADCTKPSNINDEGCATKAPRFLLLQADINYYASIAIFILQVLSLFAAFFMGKARKLIKTKDDETPINEN</sequence>
<evidence type="ECO:0000313" key="6">
    <source>
        <dbReference type="Proteomes" id="UP000515160"/>
    </source>
</evidence>
<proteinExistence type="predicted"/>
<dbReference type="SUPFAM" id="SSF48652">
    <property type="entry name" value="Tetraspanin"/>
    <property type="match status" value="1"/>
</dbReference>
<keyword evidence="2 5" id="KW-0812">Transmembrane</keyword>
<evidence type="ECO:0000256" key="3">
    <source>
        <dbReference type="ARBA" id="ARBA00022989"/>
    </source>
</evidence>
<evidence type="ECO:0000256" key="4">
    <source>
        <dbReference type="ARBA" id="ARBA00023136"/>
    </source>
</evidence>
<feature type="transmembrane region" description="Helical" evidence="5">
    <location>
        <begin position="43"/>
        <end position="67"/>
    </location>
</feature>
<feature type="transmembrane region" description="Helical" evidence="5">
    <location>
        <begin position="187"/>
        <end position="207"/>
    </location>
</feature>
<reference evidence="7" key="1">
    <citation type="submission" date="2025-08" db="UniProtKB">
        <authorList>
            <consortium name="RefSeq"/>
        </authorList>
    </citation>
    <scope>IDENTIFICATION</scope>
    <source>
        <strain evidence="7">15112-1751.03</strain>
        <tissue evidence="7">Whole Adult</tissue>
    </source>
</reference>
<keyword evidence="3 5" id="KW-1133">Transmembrane helix</keyword>
<feature type="transmembrane region" description="Helical" evidence="5">
    <location>
        <begin position="12"/>
        <end position="37"/>
    </location>
</feature>
<name>A0A6P8X5H2_DROAB</name>
<dbReference type="OrthoDB" id="6239677at2759"/>
<evidence type="ECO:0000256" key="5">
    <source>
        <dbReference type="SAM" id="Phobius"/>
    </source>
</evidence>
<dbReference type="Gene3D" id="1.10.1450.10">
    <property type="entry name" value="Tetraspanin"/>
    <property type="match status" value="1"/>
</dbReference>